<evidence type="ECO:0000313" key="1">
    <source>
        <dbReference type="EMBL" id="GAG74773.1"/>
    </source>
</evidence>
<dbReference type="AlphaFoldDB" id="X1AR29"/>
<name>X1AR29_9ZZZZ</name>
<dbReference type="EMBL" id="BART01018351">
    <property type="protein sequence ID" value="GAG74773.1"/>
    <property type="molecule type" value="Genomic_DNA"/>
</dbReference>
<organism evidence="1">
    <name type="scientific">marine sediment metagenome</name>
    <dbReference type="NCBI Taxonomy" id="412755"/>
    <lineage>
        <taxon>unclassified sequences</taxon>
        <taxon>metagenomes</taxon>
        <taxon>ecological metagenomes</taxon>
    </lineage>
</organism>
<protein>
    <submittedName>
        <fullName evidence="1">Uncharacterized protein</fullName>
    </submittedName>
</protein>
<feature type="non-terminal residue" evidence="1">
    <location>
        <position position="155"/>
    </location>
</feature>
<proteinExistence type="predicted"/>
<sequence length="155" mass="18006">MPKKQIIFEHGVTEWGNLQTYKIVKIIKDGEVISENKSIPYTPKDINNMDGFDERSKEVVAAITTKKAKDEFKAEKKIITGVGLEERYTWDRMIDSMGRIAVRRIHRVFEDGEERSKKYHRSWVMPGDDFSKSDAMSKALAKKLHTPEVIAEYKR</sequence>
<reference evidence="1" key="1">
    <citation type="journal article" date="2014" name="Front. Microbiol.">
        <title>High frequency of phylogenetically diverse reductive dehalogenase-homologous genes in deep subseafloor sedimentary metagenomes.</title>
        <authorList>
            <person name="Kawai M."/>
            <person name="Futagami T."/>
            <person name="Toyoda A."/>
            <person name="Takaki Y."/>
            <person name="Nishi S."/>
            <person name="Hori S."/>
            <person name="Arai W."/>
            <person name="Tsubouchi T."/>
            <person name="Morono Y."/>
            <person name="Uchiyama I."/>
            <person name="Ito T."/>
            <person name="Fujiyama A."/>
            <person name="Inagaki F."/>
            <person name="Takami H."/>
        </authorList>
    </citation>
    <scope>NUCLEOTIDE SEQUENCE</scope>
    <source>
        <strain evidence="1">Expedition CK06-06</strain>
    </source>
</reference>
<accession>X1AR29</accession>
<comment type="caution">
    <text evidence="1">The sequence shown here is derived from an EMBL/GenBank/DDBJ whole genome shotgun (WGS) entry which is preliminary data.</text>
</comment>
<gene>
    <name evidence="1" type="ORF">S01H4_34655</name>
</gene>